<evidence type="ECO:0000256" key="5">
    <source>
        <dbReference type="ARBA" id="ARBA00018863"/>
    </source>
</evidence>
<keyword evidence="12" id="KW-0505">Motor protein</keyword>
<dbReference type="AlphaFoldDB" id="F0WSV4"/>
<feature type="region of interest" description="Disordered" evidence="15">
    <location>
        <begin position="406"/>
        <end position="607"/>
    </location>
</feature>
<dbReference type="PANTHER" id="PTHR13236:SF0">
    <property type="entry name" value="CYTOPLASMIC DYNEIN 2 LIGHT INTERMEDIATE CHAIN 1"/>
    <property type="match status" value="1"/>
</dbReference>
<comment type="subcellular location">
    <subcellularLocation>
        <location evidence="3">Cytoplasm</location>
        <location evidence="3">Cytoskeleton</location>
        <location evidence="3">Cilium axoneme</location>
    </subcellularLocation>
    <subcellularLocation>
        <location evidence="1">Cytoplasm</location>
        <location evidence="1">Cytoskeleton</location>
        <location evidence="1">Cilium basal body</location>
    </subcellularLocation>
    <subcellularLocation>
        <location evidence="2">Cytoplasm</location>
        <location evidence="2">Cytoskeleton</location>
        <location evidence="2">Microtubule organizing center</location>
        <location evidence="2">Centrosome</location>
    </subcellularLocation>
</comment>
<gene>
    <name evidence="17" type="primary">AlNc14C239G9447</name>
    <name evidence="17" type="ORF">ALNC14_105790</name>
</gene>
<feature type="compositionally biased region" description="Pro residues" evidence="15">
    <location>
        <begin position="417"/>
        <end position="498"/>
    </location>
</feature>
<dbReference type="Pfam" id="PF05783">
    <property type="entry name" value="DLIC"/>
    <property type="match status" value="1"/>
</dbReference>
<evidence type="ECO:0000256" key="8">
    <source>
        <dbReference type="ARBA" id="ARBA00022701"/>
    </source>
</evidence>
<feature type="compositionally biased region" description="Low complexity" evidence="15">
    <location>
        <begin position="539"/>
        <end position="560"/>
    </location>
</feature>
<keyword evidence="13" id="KW-0206">Cytoskeleton</keyword>
<keyword evidence="16" id="KW-0472">Membrane</keyword>
<sequence length="805" mass="87670">MTPECQEDKCIQTMDLKPTSKLSNDKDIWSILMSLDHAKRSAEEQMCQTSEEKDTATLVVGSKGSGKTTLIATLRGSTKVDDIKPTTALDYSNVRIKRAGKVPVAHIWELATTQCIEGMIRIPLSTERVVNSGIVITIDLSIPGDVVSYLVYYVTLLYRVVDEIIKKKEKNPNDKIAIDRLREEAAARFGRAHQDRNDVTLFPVPLLIIGNKYDVFRDEDSVKRKGINQAIRYLAHMYGATLLFTSTKEKAFHTSFRSMMKSFVFHSASGKVTKEVDSARPLFVPVGSDSFAEIGGPKSFKPTTYTKDQHEQRANQWKRVAAEYYAASDSVKEIIESESESGSKFGKVSEIFPEPMIDQMRARKTMELERYQKTRTKMRWKTISLVLLSTQLISPQAKGGVRIRSLQGDATNGSSTPPTPSPETPPSPPPETPPPPPPSNPPPSPPNPSPPSPSPPSPSPPSPSPPPSNPPPPPVQTPPPNPSPPPPPPPTLPSPPPSMENNENKNPNPPPPPPPKENEENKTSNPPQTNNPPSPPQNNPNSSPPKQSDTPSPAPTSNNPSNPPPVNPSPSQPTSPQPVQPQSQTSLPEDASGTPSDPNANTTSKKSAMSVGTVAGIVAGIIGGVAVLALCTICFLHRKKEMEDDPLSPFGASMDKGFQANSQESYNNIETRNHAPEPHPYAIPMDHPVERASQHRYYDAVTGPLTSPPGHKPLPPPVSDRIAPSEAPNLWVSAMESQSQDVDEDFERRSSLPLRKDSYVSARDSSIDDAKMEDQNSAFPISSPYSQGSYDGIPSEADLSRISRF</sequence>
<comment type="similarity">
    <text evidence="4">Belongs to the dynein light intermediate chain family.</text>
</comment>
<feature type="compositionally biased region" description="Basic and acidic residues" evidence="15">
    <location>
        <begin position="746"/>
        <end position="758"/>
    </location>
</feature>
<evidence type="ECO:0000256" key="6">
    <source>
        <dbReference type="ARBA" id="ARBA00022473"/>
    </source>
</evidence>
<dbReference type="EMBL" id="FR824284">
    <property type="protein sequence ID" value="CCA24435.1"/>
    <property type="molecule type" value="Genomic_DNA"/>
</dbReference>
<feature type="compositionally biased region" description="Polar residues" evidence="15">
    <location>
        <begin position="593"/>
        <end position="607"/>
    </location>
</feature>
<dbReference type="GO" id="GO:0005813">
    <property type="term" value="C:centrosome"/>
    <property type="evidence" value="ECO:0007669"/>
    <property type="project" value="UniProtKB-SubCell"/>
</dbReference>
<evidence type="ECO:0000256" key="4">
    <source>
        <dbReference type="ARBA" id="ARBA00006831"/>
    </source>
</evidence>
<feature type="transmembrane region" description="Helical" evidence="16">
    <location>
        <begin position="614"/>
        <end position="636"/>
    </location>
</feature>
<evidence type="ECO:0000256" key="9">
    <source>
        <dbReference type="ARBA" id="ARBA00022794"/>
    </source>
</evidence>
<dbReference type="Gene3D" id="3.40.50.300">
    <property type="entry name" value="P-loop containing nucleotide triphosphate hydrolases"/>
    <property type="match status" value="1"/>
</dbReference>
<evidence type="ECO:0000256" key="10">
    <source>
        <dbReference type="ARBA" id="ARBA00023017"/>
    </source>
</evidence>
<feature type="compositionally biased region" description="Pro residues" evidence="15">
    <location>
        <begin position="529"/>
        <end position="538"/>
    </location>
</feature>
<dbReference type="GO" id="GO:0045504">
    <property type="term" value="F:dynein heavy chain binding"/>
    <property type="evidence" value="ECO:0007669"/>
    <property type="project" value="TreeGrafter"/>
</dbReference>
<dbReference type="GO" id="GO:0005874">
    <property type="term" value="C:microtubule"/>
    <property type="evidence" value="ECO:0007669"/>
    <property type="project" value="UniProtKB-KW"/>
</dbReference>
<dbReference type="SUPFAM" id="SSF52540">
    <property type="entry name" value="P-loop containing nucleoside triphosphate hydrolases"/>
    <property type="match status" value="1"/>
</dbReference>
<feature type="compositionally biased region" description="Basic and acidic residues" evidence="15">
    <location>
        <begin position="765"/>
        <end position="774"/>
    </location>
</feature>
<keyword evidence="16" id="KW-1133">Transmembrane helix</keyword>
<dbReference type="PANTHER" id="PTHR13236">
    <property type="entry name" value="DYNEIN 2 LIGHT INTERMEDIATE CHAIN, ISOFORM 2"/>
    <property type="match status" value="1"/>
</dbReference>
<evidence type="ECO:0000256" key="2">
    <source>
        <dbReference type="ARBA" id="ARBA00004300"/>
    </source>
</evidence>
<feature type="compositionally biased region" description="Polar residues" evidence="15">
    <location>
        <begin position="775"/>
        <end position="789"/>
    </location>
</feature>
<evidence type="ECO:0000256" key="1">
    <source>
        <dbReference type="ARBA" id="ARBA00004120"/>
    </source>
</evidence>
<evidence type="ECO:0000256" key="12">
    <source>
        <dbReference type="ARBA" id="ARBA00023175"/>
    </source>
</evidence>
<reference evidence="17" key="2">
    <citation type="submission" date="2011-02" db="EMBL/GenBank/DDBJ databases">
        <authorList>
            <person name="MacLean D."/>
        </authorList>
    </citation>
    <scope>NUCLEOTIDE SEQUENCE</scope>
</reference>
<dbReference type="GO" id="GO:0035735">
    <property type="term" value="P:intraciliary transport involved in cilium assembly"/>
    <property type="evidence" value="ECO:0007669"/>
    <property type="project" value="InterPro"/>
</dbReference>
<evidence type="ECO:0000256" key="13">
    <source>
        <dbReference type="ARBA" id="ARBA00023212"/>
    </source>
</evidence>
<dbReference type="GO" id="GO:0036064">
    <property type="term" value="C:ciliary basal body"/>
    <property type="evidence" value="ECO:0007669"/>
    <property type="project" value="TreeGrafter"/>
</dbReference>
<organism evidence="17">
    <name type="scientific">Albugo laibachii Nc14</name>
    <dbReference type="NCBI Taxonomy" id="890382"/>
    <lineage>
        <taxon>Eukaryota</taxon>
        <taxon>Sar</taxon>
        <taxon>Stramenopiles</taxon>
        <taxon>Oomycota</taxon>
        <taxon>Peronosporomycetes</taxon>
        <taxon>Albuginales</taxon>
        <taxon>Albuginaceae</taxon>
        <taxon>Albugo</taxon>
    </lineage>
</organism>
<dbReference type="GO" id="GO:0035721">
    <property type="term" value="P:intraciliary retrograde transport"/>
    <property type="evidence" value="ECO:0007669"/>
    <property type="project" value="InterPro"/>
</dbReference>
<name>F0WSV4_9STRA</name>
<evidence type="ECO:0000256" key="15">
    <source>
        <dbReference type="SAM" id="MobiDB-lite"/>
    </source>
</evidence>
<dbReference type="InterPro" id="IPR022780">
    <property type="entry name" value="Dynein_light_int_chain"/>
</dbReference>
<dbReference type="GO" id="GO:0005930">
    <property type="term" value="C:axoneme"/>
    <property type="evidence" value="ECO:0007669"/>
    <property type="project" value="UniProtKB-SubCell"/>
</dbReference>
<proteinExistence type="inferred from homology"/>
<dbReference type="GO" id="GO:0005868">
    <property type="term" value="C:cytoplasmic dynein complex"/>
    <property type="evidence" value="ECO:0007669"/>
    <property type="project" value="InterPro"/>
</dbReference>
<feature type="compositionally biased region" description="Pro residues" evidence="15">
    <location>
        <begin position="706"/>
        <end position="718"/>
    </location>
</feature>
<feature type="compositionally biased region" description="Pro residues" evidence="15">
    <location>
        <begin position="561"/>
        <end position="579"/>
    </location>
</feature>
<keyword evidence="9" id="KW-0970">Cilium biogenesis/degradation</keyword>
<keyword evidence="7" id="KW-0963">Cytoplasm</keyword>
<evidence type="ECO:0000256" key="3">
    <source>
        <dbReference type="ARBA" id="ARBA00004430"/>
    </source>
</evidence>
<evidence type="ECO:0000256" key="7">
    <source>
        <dbReference type="ARBA" id="ARBA00022490"/>
    </source>
</evidence>
<keyword evidence="6" id="KW-0217">Developmental protein</keyword>
<evidence type="ECO:0000313" key="17">
    <source>
        <dbReference type="EMBL" id="CCA24435.1"/>
    </source>
</evidence>
<dbReference type="HOGENOM" id="CLU_356949_0_0_1"/>
<dbReference type="InterPro" id="IPR040045">
    <property type="entry name" value="DYNC2LI1"/>
</dbReference>
<feature type="region of interest" description="Disordered" evidence="15">
    <location>
        <begin position="700"/>
        <end position="805"/>
    </location>
</feature>
<dbReference type="PRINTS" id="PR01217">
    <property type="entry name" value="PRICHEXTENSN"/>
</dbReference>
<evidence type="ECO:0000256" key="16">
    <source>
        <dbReference type="SAM" id="Phobius"/>
    </source>
</evidence>
<keyword evidence="14" id="KW-0966">Cell projection</keyword>
<keyword evidence="8" id="KW-0493">Microtubule</keyword>
<accession>F0WSV4</accession>
<keyword evidence="11" id="KW-0969">Cilium</keyword>
<evidence type="ECO:0000256" key="11">
    <source>
        <dbReference type="ARBA" id="ARBA00023069"/>
    </source>
</evidence>
<dbReference type="InterPro" id="IPR027417">
    <property type="entry name" value="P-loop_NTPase"/>
</dbReference>
<reference evidence="17" key="1">
    <citation type="journal article" date="2011" name="PLoS Biol.">
        <title>Gene gain and loss during evolution of obligate parasitism in the white rust pathogen of Arabidopsis thaliana.</title>
        <authorList>
            <person name="Kemen E."/>
            <person name="Gardiner A."/>
            <person name="Schultz-Larsen T."/>
            <person name="Kemen A.C."/>
            <person name="Balmuth A.L."/>
            <person name="Robert-Seilaniantz A."/>
            <person name="Bailey K."/>
            <person name="Holub E."/>
            <person name="Studholme D.J."/>
            <person name="Maclean D."/>
            <person name="Jones J.D."/>
        </authorList>
    </citation>
    <scope>NUCLEOTIDE SEQUENCE</scope>
</reference>
<keyword evidence="10" id="KW-0243">Dynein</keyword>
<evidence type="ECO:0000256" key="14">
    <source>
        <dbReference type="ARBA" id="ARBA00023273"/>
    </source>
</evidence>
<protein>
    <recommendedName>
        <fullName evidence="5">Cytoplasmic dynein 2 light intermediate chain 1</fullName>
    </recommendedName>
</protein>
<keyword evidence="16" id="KW-0812">Transmembrane</keyword>